<dbReference type="GeneID" id="85731938"/>
<dbReference type="Proteomes" id="UP001305652">
    <property type="component" value="Chromosome"/>
</dbReference>
<dbReference type="AlphaFoldDB" id="A0AAX4FVV6"/>
<gene>
    <name evidence="1" type="ORF">R6Y96_02235</name>
</gene>
<dbReference type="KEGG" id="mrc:R6Y96_02235"/>
<accession>A0AAX4FVV6</accession>
<sequence>MKKFRIELTGFIEMDTDQERDARILGERILEEIRLVFSGHGAIQDCDVGIDSVTEKPLTRRYR</sequence>
<protein>
    <submittedName>
        <fullName evidence="1">Uncharacterized protein</fullName>
    </submittedName>
</protein>
<proteinExistence type="predicted"/>
<evidence type="ECO:0000313" key="2">
    <source>
        <dbReference type="Proteomes" id="UP001305652"/>
    </source>
</evidence>
<name>A0AAX4FVV6_9EURY</name>
<reference evidence="1 2" key="1">
    <citation type="submission" date="2023-10" db="EMBL/GenBank/DDBJ databases">
        <title>The complete genome sequence of Methanoculleus receptaculi DSM 18860.</title>
        <authorList>
            <person name="Lai S.-J."/>
            <person name="You Y.-T."/>
            <person name="Chen S.-C."/>
        </authorList>
    </citation>
    <scope>NUCLEOTIDE SEQUENCE [LARGE SCALE GENOMIC DNA]</scope>
    <source>
        <strain evidence="1 2">DSM 18860</strain>
    </source>
</reference>
<dbReference type="EMBL" id="CP137642">
    <property type="protein sequence ID" value="WOX58088.1"/>
    <property type="molecule type" value="Genomic_DNA"/>
</dbReference>
<keyword evidence="2" id="KW-1185">Reference proteome</keyword>
<evidence type="ECO:0000313" key="1">
    <source>
        <dbReference type="EMBL" id="WOX58088.1"/>
    </source>
</evidence>
<dbReference type="RefSeq" id="WP_318621885.1">
    <property type="nucleotide sequence ID" value="NZ_CP137642.1"/>
</dbReference>
<organism evidence="1 2">
    <name type="scientific">Methanoculleus receptaculi</name>
    <dbReference type="NCBI Taxonomy" id="394967"/>
    <lineage>
        <taxon>Archaea</taxon>
        <taxon>Methanobacteriati</taxon>
        <taxon>Methanobacteriota</taxon>
        <taxon>Stenosarchaea group</taxon>
        <taxon>Methanomicrobia</taxon>
        <taxon>Methanomicrobiales</taxon>
        <taxon>Methanomicrobiaceae</taxon>
        <taxon>Methanoculleus</taxon>
    </lineage>
</organism>